<gene>
    <name evidence="2" type="ORF">UFOVP117_186</name>
</gene>
<dbReference type="GO" id="GO:0019242">
    <property type="term" value="P:methylglyoxal biosynthetic process"/>
    <property type="evidence" value="ECO:0007669"/>
    <property type="project" value="InterPro"/>
</dbReference>
<protein>
    <submittedName>
        <fullName evidence="2">MgsA Methylglyoxal synthase</fullName>
    </submittedName>
</protein>
<dbReference type="PROSITE" id="PS01335">
    <property type="entry name" value="METHYLGLYOXAL_SYNTH"/>
    <property type="match status" value="1"/>
</dbReference>
<proteinExistence type="predicted"/>
<dbReference type="SMART" id="SM00851">
    <property type="entry name" value="MGS"/>
    <property type="match status" value="1"/>
</dbReference>
<dbReference type="InterPro" id="IPR036914">
    <property type="entry name" value="MGS-like_dom_sf"/>
</dbReference>
<name>A0A6J5L964_9CAUD</name>
<dbReference type="PANTHER" id="PTHR30492:SF0">
    <property type="entry name" value="METHYLGLYOXAL SYNTHASE"/>
    <property type="match status" value="1"/>
</dbReference>
<dbReference type="InterPro" id="IPR011607">
    <property type="entry name" value="MGS-like_dom"/>
</dbReference>
<organism evidence="2">
    <name type="scientific">uncultured Caudovirales phage</name>
    <dbReference type="NCBI Taxonomy" id="2100421"/>
    <lineage>
        <taxon>Viruses</taxon>
        <taxon>Duplodnaviria</taxon>
        <taxon>Heunggongvirae</taxon>
        <taxon>Uroviricota</taxon>
        <taxon>Caudoviricetes</taxon>
        <taxon>Peduoviridae</taxon>
        <taxon>Maltschvirus</taxon>
        <taxon>Maltschvirus maltsch</taxon>
    </lineage>
</organism>
<dbReference type="PANTHER" id="PTHR30492">
    <property type="entry name" value="METHYLGLYOXAL SYNTHASE"/>
    <property type="match status" value="1"/>
</dbReference>
<evidence type="ECO:0000313" key="2">
    <source>
        <dbReference type="EMBL" id="CAB4129962.1"/>
    </source>
</evidence>
<dbReference type="GO" id="GO:0008929">
    <property type="term" value="F:methylglyoxal synthase activity"/>
    <property type="evidence" value="ECO:0007669"/>
    <property type="project" value="InterPro"/>
</dbReference>
<dbReference type="InterPro" id="IPR004363">
    <property type="entry name" value="Methylgl_synth"/>
</dbReference>
<dbReference type="NCBIfam" id="NF003559">
    <property type="entry name" value="PRK05234.1"/>
    <property type="match status" value="1"/>
</dbReference>
<dbReference type="PROSITE" id="PS51855">
    <property type="entry name" value="MGS"/>
    <property type="match status" value="1"/>
</dbReference>
<evidence type="ECO:0000259" key="1">
    <source>
        <dbReference type="PROSITE" id="PS51855"/>
    </source>
</evidence>
<dbReference type="Pfam" id="PF02142">
    <property type="entry name" value="MGS"/>
    <property type="match status" value="1"/>
</dbReference>
<dbReference type="InterPro" id="IPR018148">
    <property type="entry name" value="Methylglyoxal_synth_AS"/>
</dbReference>
<accession>A0A6J5L964</accession>
<feature type="domain" description="MGS-like" evidence="1">
    <location>
        <begin position="1"/>
        <end position="109"/>
    </location>
</feature>
<reference evidence="2" key="1">
    <citation type="submission" date="2020-04" db="EMBL/GenBank/DDBJ databases">
        <authorList>
            <person name="Chiriac C."/>
            <person name="Salcher M."/>
            <person name="Ghai R."/>
            <person name="Kavagutti S V."/>
        </authorList>
    </citation>
    <scope>NUCLEOTIDE SEQUENCE</scope>
</reference>
<dbReference type="EMBL" id="LR796235">
    <property type="protein sequence ID" value="CAB4129962.1"/>
    <property type="molecule type" value="Genomic_DNA"/>
</dbReference>
<dbReference type="Gene3D" id="3.40.50.1380">
    <property type="entry name" value="Methylglyoxal synthase-like domain"/>
    <property type="match status" value="1"/>
</dbReference>
<dbReference type="SUPFAM" id="SSF52335">
    <property type="entry name" value="Methylglyoxal synthase-like"/>
    <property type="match status" value="1"/>
</dbReference>
<sequence length="109" mass="12144">MVAFIMKRLDFFKDNVEIFATGTTGKHIEFAGLDVVRLKSGPMGGDAQIAAMIVEDKIDCVIFFIDPLSAHPHEVDVQMLVRICNVTDTPISCNYATASMLINYFENQK</sequence>